<evidence type="ECO:0000259" key="5">
    <source>
        <dbReference type="Pfam" id="PF17802"/>
    </source>
</evidence>
<dbReference type="NCBIfam" id="TIGR01451">
    <property type="entry name" value="B_ant_repeat"/>
    <property type="match status" value="1"/>
</dbReference>
<accession>A0ABT8IZ37</accession>
<evidence type="ECO:0000313" key="8">
    <source>
        <dbReference type="Proteomes" id="UP001174210"/>
    </source>
</evidence>
<reference evidence="7" key="1">
    <citation type="submission" date="2023-03" db="EMBL/GenBank/DDBJ databases">
        <title>MT1 and MT2 Draft Genomes of Novel Species.</title>
        <authorList>
            <person name="Venkateswaran K."/>
        </authorList>
    </citation>
    <scope>NUCLEOTIDE SEQUENCE</scope>
    <source>
        <strain evidence="7">F6_8S_P_1A</strain>
    </source>
</reference>
<organism evidence="7 8">
    <name type="scientific">Leifsonia virtsii</name>
    <dbReference type="NCBI Taxonomy" id="3035915"/>
    <lineage>
        <taxon>Bacteria</taxon>
        <taxon>Bacillati</taxon>
        <taxon>Actinomycetota</taxon>
        <taxon>Actinomycetes</taxon>
        <taxon>Micrococcales</taxon>
        <taxon>Microbacteriaceae</taxon>
        <taxon>Leifsonia</taxon>
    </lineage>
</organism>
<dbReference type="InterPro" id="IPR041033">
    <property type="entry name" value="SpaA_PFL_dom_1"/>
</dbReference>
<dbReference type="Proteomes" id="UP001174210">
    <property type="component" value="Unassembled WGS sequence"/>
</dbReference>
<protein>
    <submittedName>
        <fullName evidence="7">Prealbumin-like fold domain-containing protein</fullName>
    </submittedName>
</protein>
<dbReference type="Pfam" id="PF17802">
    <property type="entry name" value="SpaA"/>
    <property type="match status" value="1"/>
</dbReference>
<evidence type="ECO:0000259" key="6">
    <source>
        <dbReference type="Pfam" id="PF25549"/>
    </source>
</evidence>
<feature type="domain" description="SpaA-like prealbumin fold" evidence="5">
    <location>
        <begin position="859"/>
        <end position="958"/>
    </location>
</feature>
<name>A0ABT8IZ37_9MICO</name>
<dbReference type="Gene3D" id="2.60.40.10">
    <property type="entry name" value="Immunoglobulins"/>
    <property type="match status" value="1"/>
</dbReference>
<dbReference type="InterPro" id="IPR013783">
    <property type="entry name" value="Ig-like_fold"/>
</dbReference>
<keyword evidence="8" id="KW-1185">Reference proteome</keyword>
<sequence>MVSYRAWTRRRRGLIGLIALSVAVGVVAGTLIVPQFLSNAGSNGVSTIYKTAKNRTNGSVAASSDAPGGAKTGTGKPGDTIDWVVSYRNDTSRTGTVDVKDPLSSAGAYVPDSLRLPAAQIPGQPFAPQFSTNGGSTWQAGAPPTNANGVGFTGGVASSAKGLQTQFGLAFQKPVGFAFNQNGGDAYNGVVAQVNGQYQVYTSYHHNTTQQALVCVTATGGVCPGWPATYTYASTQAGAKIGTGPYADLATGWEQGTFLVGTTLFWEAQATVADATGKYPVGMMCIDIVTLVSCGFHPIDKVNYAPYFAGNNPQISGTGIPASNGKYYFATANGKILCFDPSKFVRTDVSSTGLCGTFDVGGIQGSDRPPHTLTFGDYVFATLVPSWVPASVPPGTNPNLYCYRISTNSLCPGYPQAMPDGIPYGSSAHGGLAPMLSTSGALTGVCSLVSNLTDNCWNLSGAKVSSPYPASAGFHDSYAGDALTIGTKVYVPVSDGNAVGCFDFSKVSGGLAQPCSGFTSPPNPINYTSRTIAGVPGCLIAAGDGRLMNTFDADTGGPCLSTFASVTVEPVTSYCGSGAAAFTGWSSIDLVDTPAAGYANALVTVYDRNRQPVSGFSGVKLPSGTTTLDISSIPATGATSALTVEVTLQGVVDQNIGASGGTVGVSWKGAPPEMCFSTTVPDQACDAAQADLFNQATAVTRSPAATDAPNGNTTGKASFVVKADPSQCGIAFAKTSPVQNAGPGDKVAYAITVKNTGTQPYRAANFTDDLTDVLKDAVYNGDHAATAGTASYAAPTLAWTGPLAAGATVTVTYSVTVKNPDAGDHSMVNRIVSNTPGTNCPAGSTDPACVVTVRVDVKDVVWHKVDDSKNVLAGSEWTFTQVDGSGKPIGTPIVVTDCVAGSASASSGPDIDPVAGVFRLTNLGAGTYRLVETKAPFGFRLNSTPITVTVQASATTVSLADVVNKQLPVPAIPFTGGIGADAYTFGGLGLLGLVALLGGWHLLRRRRTA</sequence>
<feature type="region of interest" description="Disordered" evidence="3">
    <location>
        <begin position="56"/>
        <end position="77"/>
    </location>
</feature>
<dbReference type="InterPro" id="IPR047589">
    <property type="entry name" value="DUF11_rpt"/>
</dbReference>
<keyword evidence="4" id="KW-0472">Membrane</keyword>
<proteinExistence type="predicted"/>
<dbReference type="EMBL" id="JAROCB010000003">
    <property type="protein sequence ID" value="MDN4598045.1"/>
    <property type="molecule type" value="Genomic_DNA"/>
</dbReference>
<dbReference type="InterPro" id="IPR012291">
    <property type="entry name" value="CBM2_carb-bd_dom_sf"/>
</dbReference>
<evidence type="ECO:0000256" key="4">
    <source>
        <dbReference type="SAM" id="Phobius"/>
    </source>
</evidence>
<gene>
    <name evidence="7" type="ORF">P5G59_12905</name>
</gene>
<evidence type="ECO:0000256" key="3">
    <source>
        <dbReference type="SAM" id="MobiDB-lite"/>
    </source>
</evidence>
<evidence type="ECO:0000313" key="7">
    <source>
        <dbReference type="EMBL" id="MDN4598045.1"/>
    </source>
</evidence>
<dbReference type="RefSeq" id="WP_301219395.1">
    <property type="nucleotide sequence ID" value="NZ_JAROCB010000003.1"/>
</dbReference>
<keyword evidence="1" id="KW-0378">Hydrolase</keyword>
<comment type="caution">
    <text evidence="7">The sequence shown here is derived from an EMBL/GenBank/DDBJ whole genome shotgun (WGS) entry which is preliminary data.</text>
</comment>
<feature type="transmembrane region" description="Helical" evidence="4">
    <location>
        <begin position="982"/>
        <end position="1003"/>
    </location>
</feature>
<dbReference type="InterPro" id="IPR057687">
    <property type="entry name" value="DUF7927"/>
</dbReference>
<keyword evidence="2" id="KW-0326">Glycosidase</keyword>
<dbReference type="Gene3D" id="2.60.40.290">
    <property type="match status" value="1"/>
</dbReference>
<keyword evidence="4" id="KW-1133">Transmembrane helix</keyword>
<keyword evidence="4" id="KW-0812">Transmembrane</keyword>
<dbReference type="Pfam" id="PF25549">
    <property type="entry name" value="DUF7927"/>
    <property type="match status" value="1"/>
</dbReference>
<feature type="domain" description="DUF7927" evidence="6">
    <location>
        <begin position="740"/>
        <end position="851"/>
    </location>
</feature>
<evidence type="ECO:0000256" key="1">
    <source>
        <dbReference type="ARBA" id="ARBA00022801"/>
    </source>
</evidence>
<evidence type="ECO:0000256" key="2">
    <source>
        <dbReference type="ARBA" id="ARBA00023295"/>
    </source>
</evidence>